<comment type="caution">
    <text evidence="2">The sequence shown here is derived from an EMBL/GenBank/DDBJ whole genome shotgun (WGS) entry which is preliminary data.</text>
</comment>
<dbReference type="EMBL" id="NBNE01022428">
    <property type="protein sequence ID" value="OWY90621.1"/>
    <property type="molecule type" value="Genomic_DNA"/>
</dbReference>
<evidence type="ECO:0000313" key="2">
    <source>
        <dbReference type="EMBL" id="OWY90621.1"/>
    </source>
</evidence>
<dbReference type="InterPro" id="IPR036397">
    <property type="entry name" value="RNaseH_sf"/>
</dbReference>
<proteinExistence type="predicted"/>
<sequence length="228" mass="25379">MVTDKRPGGVVERRGGDEMDPTLQLSDDVIIAAQQRSKLIKRMLAKKVFSGMEVTRRHGLSIITTITGYRLSCIGGLVSSVKYGDGWLVAKNAEAAKRDLVMSYLHFGSYMAVTLVIACPLPVASGGHRYVIAALEYVTRYAVAMAVKDHTPESVTEFLMKNVLLTDGAPELTGRAIDELVQLLQAKQTNPVPYQPQMIGLVGRYHRTWKDVVSTYMQREEQNDWESF</sequence>
<dbReference type="GO" id="GO:0003676">
    <property type="term" value="F:nucleic acid binding"/>
    <property type="evidence" value="ECO:0007669"/>
    <property type="project" value="InterPro"/>
</dbReference>
<name>A0A225UCE0_9STRA</name>
<organism evidence="2 3">
    <name type="scientific">Phytophthora megakarya</name>
    <dbReference type="NCBI Taxonomy" id="4795"/>
    <lineage>
        <taxon>Eukaryota</taxon>
        <taxon>Sar</taxon>
        <taxon>Stramenopiles</taxon>
        <taxon>Oomycota</taxon>
        <taxon>Peronosporomycetes</taxon>
        <taxon>Peronosporales</taxon>
        <taxon>Peronosporaceae</taxon>
        <taxon>Phytophthora</taxon>
    </lineage>
</organism>
<dbReference type="GO" id="GO:0015074">
    <property type="term" value="P:DNA integration"/>
    <property type="evidence" value="ECO:0007669"/>
    <property type="project" value="InterPro"/>
</dbReference>
<accession>A0A225UCE0</accession>
<feature type="non-terminal residue" evidence="2">
    <location>
        <position position="228"/>
    </location>
</feature>
<dbReference type="InterPro" id="IPR001584">
    <property type="entry name" value="Integrase_cat-core"/>
</dbReference>
<dbReference type="SUPFAM" id="SSF53098">
    <property type="entry name" value="Ribonuclease H-like"/>
    <property type="match status" value="1"/>
</dbReference>
<dbReference type="OrthoDB" id="1934939at2759"/>
<evidence type="ECO:0000313" key="3">
    <source>
        <dbReference type="Proteomes" id="UP000198211"/>
    </source>
</evidence>
<reference evidence="3" key="1">
    <citation type="submission" date="2017-03" db="EMBL/GenBank/DDBJ databases">
        <title>Phytopthora megakarya and P. palmivora, two closely related causual agents of cacao black pod achieved similar genome size and gene model numbers by different mechanisms.</title>
        <authorList>
            <person name="Ali S."/>
            <person name="Shao J."/>
            <person name="Larry D.J."/>
            <person name="Kronmiller B."/>
            <person name="Shen D."/>
            <person name="Strem M.D."/>
            <person name="Melnick R.L."/>
            <person name="Guiltinan M.J."/>
            <person name="Tyler B.M."/>
            <person name="Meinhardt L.W."/>
            <person name="Bailey B.A."/>
        </authorList>
    </citation>
    <scope>NUCLEOTIDE SEQUENCE [LARGE SCALE GENOMIC DNA]</scope>
    <source>
        <strain evidence="3">zdho120</strain>
    </source>
</reference>
<protein>
    <recommendedName>
        <fullName evidence="1">Integrase catalytic domain-containing protein</fullName>
    </recommendedName>
</protein>
<dbReference type="Proteomes" id="UP000198211">
    <property type="component" value="Unassembled WGS sequence"/>
</dbReference>
<gene>
    <name evidence="2" type="ORF">PHMEG_00041173</name>
</gene>
<dbReference type="STRING" id="4795.A0A225UCE0"/>
<dbReference type="InterPro" id="IPR012337">
    <property type="entry name" value="RNaseH-like_sf"/>
</dbReference>
<dbReference type="Gene3D" id="3.30.420.10">
    <property type="entry name" value="Ribonuclease H-like superfamily/Ribonuclease H"/>
    <property type="match status" value="1"/>
</dbReference>
<keyword evidence="3" id="KW-1185">Reference proteome</keyword>
<feature type="domain" description="Integrase catalytic" evidence="1">
    <location>
        <begin position="163"/>
        <end position="228"/>
    </location>
</feature>
<dbReference type="PROSITE" id="PS50994">
    <property type="entry name" value="INTEGRASE"/>
    <property type="match status" value="1"/>
</dbReference>
<dbReference type="AlphaFoldDB" id="A0A225UCE0"/>
<evidence type="ECO:0000259" key="1">
    <source>
        <dbReference type="PROSITE" id="PS50994"/>
    </source>
</evidence>